<keyword evidence="1" id="KW-0812">Transmembrane</keyword>
<feature type="transmembrane region" description="Helical" evidence="1">
    <location>
        <begin position="9"/>
        <end position="31"/>
    </location>
</feature>
<dbReference type="STRING" id="1798704.A3J93_05460"/>
<accession>A0A1F6NWI1</accession>
<gene>
    <name evidence="2" type="ORF">A3J93_05460</name>
</gene>
<sequence>MNSKLKKLLVYVGTILIIFLGLNFKLFFGYLDYFSESNRNVTKCIKENQNKNIVGIEYSCAINEASKIYVRYPDKALRLCLKYSPVSASPFGKAICKSALEKK</sequence>
<keyword evidence="1" id="KW-1133">Transmembrane helix</keyword>
<dbReference type="AlphaFoldDB" id="A0A1F6NWI1"/>
<keyword evidence="1" id="KW-0472">Membrane</keyword>
<evidence type="ECO:0000256" key="1">
    <source>
        <dbReference type="SAM" id="Phobius"/>
    </source>
</evidence>
<comment type="caution">
    <text evidence="2">The sequence shown here is derived from an EMBL/GenBank/DDBJ whole genome shotgun (WGS) entry which is preliminary data.</text>
</comment>
<organism evidence="2 3">
    <name type="scientific">Candidatus Magasanikbacteria bacterium RIFOXYC2_FULL_42_28</name>
    <dbReference type="NCBI Taxonomy" id="1798704"/>
    <lineage>
        <taxon>Bacteria</taxon>
        <taxon>Candidatus Magasanikiibacteriota</taxon>
    </lineage>
</organism>
<dbReference type="Proteomes" id="UP000177907">
    <property type="component" value="Unassembled WGS sequence"/>
</dbReference>
<dbReference type="EMBL" id="MFQZ01000007">
    <property type="protein sequence ID" value="OGH88073.1"/>
    <property type="molecule type" value="Genomic_DNA"/>
</dbReference>
<evidence type="ECO:0000313" key="3">
    <source>
        <dbReference type="Proteomes" id="UP000177907"/>
    </source>
</evidence>
<name>A0A1F6NWI1_9BACT</name>
<proteinExistence type="predicted"/>
<reference evidence="2 3" key="1">
    <citation type="journal article" date="2016" name="Nat. Commun.">
        <title>Thousands of microbial genomes shed light on interconnected biogeochemical processes in an aquifer system.</title>
        <authorList>
            <person name="Anantharaman K."/>
            <person name="Brown C.T."/>
            <person name="Hug L.A."/>
            <person name="Sharon I."/>
            <person name="Castelle C.J."/>
            <person name="Probst A.J."/>
            <person name="Thomas B.C."/>
            <person name="Singh A."/>
            <person name="Wilkins M.J."/>
            <person name="Karaoz U."/>
            <person name="Brodie E.L."/>
            <person name="Williams K.H."/>
            <person name="Hubbard S.S."/>
            <person name="Banfield J.F."/>
        </authorList>
    </citation>
    <scope>NUCLEOTIDE SEQUENCE [LARGE SCALE GENOMIC DNA]</scope>
</reference>
<evidence type="ECO:0000313" key="2">
    <source>
        <dbReference type="EMBL" id="OGH88073.1"/>
    </source>
</evidence>
<protein>
    <submittedName>
        <fullName evidence="2">Uncharacterized protein</fullName>
    </submittedName>
</protein>